<name>A0A916URJ3_9BURK</name>
<evidence type="ECO:0000313" key="3">
    <source>
        <dbReference type="EMBL" id="GGC83235.1"/>
    </source>
</evidence>
<protein>
    <recommendedName>
        <fullName evidence="2">Sodium symporter small subunit domain-containing protein</fullName>
    </recommendedName>
</protein>
<organism evidence="3 4">
    <name type="scientific">Undibacterium terreum</name>
    <dbReference type="NCBI Taxonomy" id="1224302"/>
    <lineage>
        <taxon>Bacteria</taxon>
        <taxon>Pseudomonadati</taxon>
        <taxon>Pseudomonadota</taxon>
        <taxon>Betaproteobacteria</taxon>
        <taxon>Burkholderiales</taxon>
        <taxon>Oxalobacteraceae</taxon>
        <taxon>Undibacterium</taxon>
    </lineage>
</organism>
<feature type="transmembrane region" description="Helical" evidence="1">
    <location>
        <begin position="58"/>
        <end position="80"/>
    </location>
</feature>
<accession>A0A916URJ3</accession>
<evidence type="ECO:0000256" key="1">
    <source>
        <dbReference type="SAM" id="Phobius"/>
    </source>
</evidence>
<gene>
    <name evidence="3" type="ORF">GCM10011396_33290</name>
</gene>
<proteinExistence type="predicted"/>
<keyword evidence="1" id="KW-0812">Transmembrane</keyword>
<dbReference type="NCBIfam" id="TIGR03647">
    <property type="entry name" value="Na_symport_sm"/>
    <property type="match status" value="1"/>
</dbReference>
<evidence type="ECO:0000313" key="4">
    <source>
        <dbReference type="Proteomes" id="UP000637423"/>
    </source>
</evidence>
<evidence type="ECO:0000259" key="2">
    <source>
        <dbReference type="Pfam" id="PF13937"/>
    </source>
</evidence>
<sequence>MENSIDEGMTAQSQRRYSCWPQTRRLSAYLLAAWFVMTFGMLFFARELSNVYFFGWSLPLYMAAQGLSLFYVLILAVYSLGMRRIEKSGKGKA</sequence>
<dbReference type="RefSeq" id="WP_188567212.1">
    <property type="nucleotide sequence ID" value="NZ_BMED01000003.1"/>
</dbReference>
<reference evidence="3" key="1">
    <citation type="journal article" date="2014" name="Int. J. Syst. Evol. Microbiol.">
        <title>Complete genome sequence of Corynebacterium casei LMG S-19264T (=DSM 44701T), isolated from a smear-ripened cheese.</title>
        <authorList>
            <consortium name="US DOE Joint Genome Institute (JGI-PGF)"/>
            <person name="Walter F."/>
            <person name="Albersmeier A."/>
            <person name="Kalinowski J."/>
            <person name="Ruckert C."/>
        </authorList>
    </citation>
    <scope>NUCLEOTIDE SEQUENCE</scope>
    <source>
        <strain evidence="3">CGMCC 1.10998</strain>
    </source>
</reference>
<feature type="domain" description="Sodium symporter small subunit" evidence="2">
    <location>
        <begin position="20"/>
        <end position="87"/>
    </location>
</feature>
<dbReference type="Pfam" id="PF13937">
    <property type="entry name" value="DUF4212"/>
    <property type="match status" value="1"/>
</dbReference>
<keyword evidence="4" id="KW-1185">Reference proteome</keyword>
<feature type="transmembrane region" description="Helical" evidence="1">
    <location>
        <begin position="26"/>
        <end position="46"/>
    </location>
</feature>
<dbReference type="AlphaFoldDB" id="A0A916URJ3"/>
<comment type="caution">
    <text evidence="3">The sequence shown here is derived from an EMBL/GenBank/DDBJ whole genome shotgun (WGS) entry which is preliminary data.</text>
</comment>
<reference evidence="3" key="2">
    <citation type="submission" date="2020-09" db="EMBL/GenBank/DDBJ databases">
        <authorList>
            <person name="Sun Q."/>
            <person name="Zhou Y."/>
        </authorList>
    </citation>
    <scope>NUCLEOTIDE SEQUENCE</scope>
    <source>
        <strain evidence="3">CGMCC 1.10998</strain>
    </source>
</reference>
<keyword evidence="1" id="KW-0472">Membrane</keyword>
<keyword evidence="1" id="KW-1133">Transmembrane helix</keyword>
<dbReference type="Proteomes" id="UP000637423">
    <property type="component" value="Unassembled WGS sequence"/>
</dbReference>
<dbReference type="InterPro" id="IPR019886">
    <property type="entry name" value="Na_symporter_ssu"/>
</dbReference>
<dbReference type="EMBL" id="BMED01000003">
    <property type="protein sequence ID" value="GGC83235.1"/>
    <property type="molecule type" value="Genomic_DNA"/>
</dbReference>